<feature type="region of interest" description="Disordered" evidence="1">
    <location>
        <begin position="1"/>
        <end position="32"/>
    </location>
</feature>
<evidence type="ECO:0000256" key="1">
    <source>
        <dbReference type="SAM" id="MobiDB-lite"/>
    </source>
</evidence>
<feature type="compositionally biased region" description="Polar residues" evidence="1">
    <location>
        <begin position="333"/>
        <end position="342"/>
    </location>
</feature>
<dbReference type="Proteomes" id="UP001141434">
    <property type="component" value="Unassembled WGS sequence"/>
</dbReference>
<sequence>MAKKKTKQRKSNELPGRPLTPEISPKIDYHRPSSSKRYGIPAHFLRNYPKFAPSRLGLSTFILSHVDEDVGHTVVHFLYTGGYETVSSPLGGGTSDLAREYKRSVLVYHASRTWGLTDLEVLAQQKMQQFDDELPIIEILRVMRDVFSSLPAGETWLPGYIQENLQRLLRPNDPGLGLREFYDIIGQDHQFDNAVMKLIFEILSIRIFSMKGQRVKAPNGIISNETPLQGPVPEDTEYLPEEPEPAPEEPEPAPEEPEPAPEEPEYPPEEPEPVPEETEYPPEEPEPAPEEPEPSLWGRPAEADSGLWVVPRVSAELGDWPRTSLLPEDTPNAELQETSSQGHIARISCSDLTLYENWESLSSKRRAKRASKLRSRGLPVPSETGFIAIVAD</sequence>
<reference evidence="2" key="1">
    <citation type="submission" date="2022-11" db="EMBL/GenBank/DDBJ databases">
        <authorList>
            <person name="Petersen C."/>
        </authorList>
    </citation>
    <scope>NUCLEOTIDE SEQUENCE</scope>
    <source>
        <strain evidence="2">IBT 34128</strain>
    </source>
</reference>
<dbReference type="OrthoDB" id="3594103at2759"/>
<dbReference type="EMBL" id="JAPMSZ010000002">
    <property type="protein sequence ID" value="KAJ5111854.1"/>
    <property type="molecule type" value="Genomic_DNA"/>
</dbReference>
<organism evidence="2 3">
    <name type="scientific">Penicillium alfredii</name>
    <dbReference type="NCBI Taxonomy" id="1506179"/>
    <lineage>
        <taxon>Eukaryota</taxon>
        <taxon>Fungi</taxon>
        <taxon>Dikarya</taxon>
        <taxon>Ascomycota</taxon>
        <taxon>Pezizomycotina</taxon>
        <taxon>Eurotiomycetes</taxon>
        <taxon>Eurotiomycetidae</taxon>
        <taxon>Eurotiales</taxon>
        <taxon>Aspergillaceae</taxon>
        <taxon>Penicillium</taxon>
    </lineage>
</organism>
<dbReference type="PANTHER" id="PTHR37538">
    <property type="entry name" value="BTB DOMAIN-CONTAINING PROTEIN"/>
    <property type="match status" value="1"/>
</dbReference>
<dbReference type="RefSeq" id="XP_056515333.1">
    <property type="nucleotide sequence ID" value="XM_056652066.1"/>
</dbReference>
<feature type="compositionally biased region" description="Acidic residues" evidence="1">
    <location>
        <begin position="234"/>
        <end position="293"/>
    </location>
</feature>
<dbReference type="GeneID" id="81391234"/>
<dbReference type="AlphaFoldDB" id="A0A9W9KM45"/>
<feature type="region of interest" description="Disordered" evidence="1">
    <location>
        <begin position="220"/>
        <end position="301"/>
    </location>
</feature>
<comment type="caution">
    <text evidence="2">The sequence shown here is derived from an EMBL/GenBank/DDBJ whole genome shotgun (WGS) entry which is preliminary data.</text>
</comment>
<accession>A0A9W9KM45</accession>
<protein>
    <submittedName>
        <fullName evidence="2">Uncharacterized protein</fullName>
    </submittedName>
</protein>
<proteinExistence type="predicted"/>
<evidence type="ECO:0000313" key="3">
    <source>
        <dbReference type="Proteomes" id="UP001141434"/>
    </source>
</evidence>
<name>A0A9W9KM45_9EURO</name>
<evidence type="ECO:0000313" key="2">
    <source>
        <dbReference type="EMBL" id="KAJ5111854.1"/>
    </source>
</evidence>
<dbReference type="PANTHER" id="PTHR37538:SF1">
    <property type="entry name" value="BTB DOMAIN-CONTAINING PROTEIN"/>
    <property type="match status" value="1"/>
</dbReference>
<keyword evidence="3" id="KW-1185">Reference proteome</keyword>
<gene>
    <name evidence="2" type="ORF">NUU61_001484</name>
</gene>
<feature type="region of interest" description="Disordered" evidence="1">
    <location>
        <begin position="319"/>
        <end position="342"/>
    </location>
</feature>
<reference evidence="2" key="2">
    <citation type="journal article" date="2023" name="IMA Fungus">
        <title>Comparative genomic study of the Penicillium genus elucidates a diverse pangenome and 15 lateral gene transfer events.</title>
        <authorList>
            <person name="Petersen C."/>
            <person name="Sorensen T."/>
            <person name="Nielsen M.R."/>
            <person name="Sondergaard T.E."/>
            <person name="Sorensen J.L."/>
            <person name="Fitzpatrick D.A."/>
            <person name="Frisvad J.C."/>
            <person name="Nielsen K.L."/>
        </authorList>
    </citation>
    <scope>NUCLEOTIDE SEQUENCE</scope>
    <source>
        <strain evidence="2">IBT 34128</strain>
    </source>
</reference>